<dbReference type="Pfam" id="PF00011">
    <property type="entry name" value="HSP20"/>
    <property type="match status" value="1"/>
</dbReference>
<proteinExistence type="inferred from homology"/>
<dbReference type="InterPro" id="IPR002068">
    <property type="entry name" value="A-crystallin/Hsp20_dom"/>
</dbReference>
<dbReference type="SUPFAM" id="SSF49764">
    <property type="entry name" value="HSP20-like chaperones"/>
    <property type="match status" value="1"/>
</dbReference>
<dbReference type="Gene3D" id="2.60.40.790">
    <property type="match status" value="1"/>
</dbReference>
<accession>A0A8D8WZJ8</accession>
<dbReference type="PANTHER" id="PTHR45640">
    <property type="entry name" value="HEAT SHOCK PROTEIN HSP-12.2-RELATED"/>
    <property type="match status" value="1"/>
</dbReference>
<dbReference type="EMBL" id="HBUF01240909">
    <property type="protein sequence ID" value="CAG6676923.1"/>
    <property type="molecule type" value="Transcribed_RNA"/>
</dbReference>
<sequence>MNLLTKVVTPFFQRQMSSSTMFSFLNDYSRPFSNLVNWSNPINESSPSLLRTDTLNGVQGKQNMFSGSGIYELGDNGYTVKLNLKKFKPENIFVKTKSNKIIVQSELQNLNPDPKSEFERKSRLFVRIYQVPTDGDMKNTTADLMSDGVLVVQVPKLKLEPEAVEEHCVPVNYLPVSLKAKEIFEKK</sequence>
<evidence type="ECO:0000256" key="2">
    <source>
        <dbReference type="RuleBase" id="RU003616"/>
    </source>
</evidence>
<dbReference type="GO" id="GO:0009408">
    <property type="term" value="P:response to heat"/>
    <property type="evidence" value="ECO:0007669"/>
    <property type="project" value="UniProtKB-ARBA"/>
</dbReference>
<protein>
    <submittedName>
        <fullName evidence="4">Heat shock protein 26</fullName>
    </submittedName>
</protein>
<reference evidence="4" key="1">
    <citation type="submission" date="2021-05" db="EMBL/GenBank/DDBJ databases">
        <authorList>
            <person name="Alioto T."/>
            <person name="Alioto T."/>
            <person name="Gomez Garrido J."/>
        </authorList>
    </citation>
    <scope>NUCLEOTIDE SEQUENCE</scope>
</reference>
<dbReference type="PANTHER" id="PTHR45640:SF26">
    <property type="entry name" value="RE23625P"/>
    <property type="match status" value="1"/>
</dbReference>
<keyword evidence="4" id="KW-0346">Stress response</keyword>
<dbReference type="AlphaFoldDB" id="A0A8D8WZJ8"/>
<evidence type="ECO:0000259" key="3">
    <source>
        <dbReference type="PROSITE" id="PS01031"/>
    </source>
</evidence>
<dbReference type="InterPro" id="IPR008978">
    <property type="entry name" value="HSP20-like_chaperone"/>
</dbReference>
<feature type="domain" description="SHSP" evidence="3">
    <location>
        <begin position="59"/>
        <end position="172"/>
    </location>
</feature>
<name>A0A8D8WZJ8_9HEMI</name>
<evidence type="ECO:0000256" key="1">
    <source>
        <dbReference type="PROSITE-ProRule" id="PRU00285"/>
    </source>
</evidence>
<dbReference type="CDD" id="cd06526">
    <property type="entry name" value="metazoan_ACD"/>
    <property type="match status" value="1"/>
</dbReference>
<dbReference type="InterPro" id="IPR001436">
    <property type="entry name" value="Alpha-crystallin/sHSP_animal"/>
</dbReference>
<organism evidence="4">
    <name type="scientific">Cacopsylla melanoneura</name>
    <dbReference type="NCBI Taxonomy" id="428564"/>
    <lineage>
        <taxon>Eukaryota</taxon>
        <taxon>Metazoa</taxon>
        <taxon>Ecdysozoa</taxon>
        <taxon>Arthropoda</taxon>
        <taxon>Hexapoda</taxon>
        <taxon>Insecta</taxon>
        <taxon>Pterygota</taxon>
        <taxon>Neoptera</taxon>
        <taxon>Paraneoptera</taxon>
        <taxon>Hemiptera</taxon>
        <taxon>Sternorrhyncha</taxon>
        <taxon>Psylloidea</taxon>
        <taxon>Psyllidae</taxon>
        <taxon>Psyllinae</taxon>
        <taxon>Cacopsylla</taxon>
    </lineage>
</organism>
<dbReference type="PROSITE" id="PS01031">
    <property type="entry name" value="SHSP"/>
    <property type="match status" value="1"/>
</dbReference>
<comment type="similarity">
    <text evidence="1 2">Belongs to the small heat shock protein (HSP20) family.</text>
</comment>
<evidence type="ECO:0000313" key="4">
    <source>
        <dbReference type="EMBL" id="CAG6676923.1"/>
    </source>
</evidence>